<reference evidence="3" key="1">
    <citation type="submission" date="2022-02" db="EMBL/GenBank/DDBJ databases">
        <title>Fredinandcohnia quinoae sp. nov. isolated from Chenopodium quinoa seeds.</title>
        <authorList>
            <person name="Saati-Santamaria Z."/>
            <person name="Flores-Felix J.D."/>
            <person name="Igual J.M."/>
            <person name="Velazquez E."/>
            <person name="Garcia-Fraile P."/>
            <person name="Martinez-Molina E."/>
        </authorList>
    </citation>
    <scope>NUCLEOTIDE SEQUENCE</scope>
    <source>
        <strain evidence="3">SECRCQ15</strain>
    </source>
</reference>
<sequence length="321" mass="36162">MEYTRLKNSELIVSRLCVGGCPMGGHGWGKTSRDDLIQAVNTAIYEGINFFDTADIYGLGESETVLGEALKGERQNAVIATKFGVRRDNNGNSFYDNSPGWIQSAIEGSLKRLGTDYIDLYQIHYRDGKTSIHDVVNELEKLKQKGLIRCYGLSNIYIEDIPELNDVKNYFTSFQDEYSLANRSNENEIMKISSGLNLSPLAWGSLGQGVLTGKYNGKTKFKEDDRRSREIYQNFHGTKFQHNLKIVETLNEISSEINKPIPAIALRWILDYIPESVVLAGVKTSTQIESNMQGLGWSLRREHINLLEKVSEYGGELVEQS</sequence>
<dbReference type="GO" id="GO:0005829">
    <property type="term" value="C:cytosol"/>
    <property type="evidence" value="ECO:0007669"/>
    <property type="project" value="TreeGrafter"/>
</dbReference>
<evidence type="ECO:0000259" key="2">
    <source>
        <dbReference type="Pfam" id="PF00248"/>
    </source>
</evidence>
<protein>
    <submittedName>
        <fullName evidence="3">Aldo/keto reductase</fullName>
    </submittedName>
</protein>
<dbReference type="Gene3D" id="3.20.20.100">
    <property type="entry name" value="NADP-dependent oxidoreductase domain"/>
    <property type="match status" value="1"/>
</dbReference>
<dbReference type="InterPro" id="IPR050523">
    <property type="entry name" value="AKR_Detox_Biosynth"/>
</dbReference>
<dbReference type="AlphaFoldDB" id="A0AAW5E7Y2"/>
<dbReference type="RefSeq" id="WP_240253683.1">
    <property type="nucleotide sequence ID" value="NZ_JAKTTI010000006.1"/>
</dbReference>
<dbReference type="SUPFAM" id="SSF51430">
    <property type="entry name" value="NAD(P)-linked oxidoreductase"/>
    <property type="match status" value="1"/>
</dbReference>
<evidence type="ECO:0000256" key="1">
    <source>
        <dbReference type="ARBA" id="ARBA00023002"/>
    </source>
</evidence>
<accession>A0AAW5E7Y2</accession>
<comment type="caution">
    <text evidence="3">The sequence shown here is derived from an EMBL/GenBank/DDBJ whole genome shotgun (WGS) entry which is preliminary data.</text>
</comment>
<gene>
    <name evidence="3" type="ORF">MJG50_06110</name>
</gene>
<dbReference type="InterPro" id="IPR020471">
    <property type="entry name" value="AKR"/>
</dbReference>
<keyword evidence="4" id="KW-1185">Reference proteome</keyword>
<dbReference type="PRINTS" id="PR00069">
    <property type="entry name" value="ALDKETRDTASE"/>
</dbReference>
<dbReference type="Pfam" id="PF00248">
    <property type="entry name" value="Aldo_ket_red"/>
    <property type="match status" value="1"/>
</dbReference>
<dbReference type="EMBL" id="JAKTTI010000006">
    <property type="protein sequence ID" value="MCH1624894.1"/>
    <property type="molecule type" value="Genomic_DNA"/>
</dbReference>
<dbReference type="CDD" id="cd19084">
    <property type="entry name" value="AKR_AKR11B1-like"/>
    <property type="match status" value="1"/>
</dbReference>
<evidence type="ECO:0000313" key="4">
    <source>
        <dbReference type="Proteomes" id="UP001431131"/>
    </source>
</evidence>
<name>A0AAW5E7Y2_9BACI</name>
<feature type="domain" description="NADP-dependent oxidoreductase" evidence="2">
    <location>
        <begin position="16"/>
        <end position="311"/>
    </location>
</feature>
<dbReference type="InterPro" id="IPR023210">
    <property type="entry name" value="NADP_OxRdtase_dom"/>
</dbReference>
<organism evidence="3 4">
    <name type="scientific">Fredinandcohnia quinoae</name>
    <dbReference type="NCBI Taxonomy" id="2918902"/>
    <lineage>
        <taxon>Bacteria</taxon>
        <taxon>Bacillati</taxon>
        <taxon>Bacillota</taxon>
        <taxon>Bacilli</taxon>
        <taxon>Bacillales</taxon>
        <taxon>Bacillaceae</taxon>
        <taxon>Fredinandcohnia</taxon>
    </lineage>
</organism>
<dbReference type="PANTHER" id="PTHR43364">
    <property type="entry name" value="NADH-SPECIFIC METHYLGLYOXAL REDUCTASE-RELATED"/>
    <property type="match status" value="1"/>
</dbReference>
<evidence type="ECO:0000313" key="3">
    <source>
        <dbReference type="EMBL" id="MCH1624894.1"/>
    </source>
</evidence>
<dbReference type="InterPro" id="IPR036812">
    <property type="entry name" value="NAD(P)_OxRdtase_dom_sf"/>
</dbReference>
<dbReference type="PANTHER" id="PTHR43364:SF4">
    <property type="entry name" value="NAD(P)-LINKED OXIDOREDUCTASE SUPERFAMILY PROTEIN"/>
    <property type="match status" value="1"/>
</dbReference>
<dbReference type="GO" id="GO:0016491">
    <property type="term" value="F:oxidoreductase activity"/>
    <property type="evidence" value="ECO:0007669"/>
    <property type="project" value="UniProtKB-KW"/>
</dbReference>
<proteinExistence type="predicted"/>
<dbReference type="Proteomes" id="UP001431131">
    <property type="component" value="Unassembled WGS sequence"/>
</dbReference>
<keyword evidence="1" id="KW-0560">Oxidoreductase</keyword>